<comment type="function">
    <text evidence="10">Component of the signal recognition particle (SRP) complex, a ribonucleoprotein complex that mediates the cotranslational targeting of secretory and membrane proteins to the endoplasmic reticulum (ER). The SRP complex interacts with the signal sequence in nascent secretory and membrane proteins and directs them to the membrane of the ER.</text>
</comment>
<reference evidence="11 12" key="1">
    <citation type="journal article" date="2023" name="Plants (Basel)">
        <title>Bridging the Gap: Combining Genomics and Transcriptomics Approaches to Understand Stylosanthes scabra, an Orphan Legume from the Brazilian Caatinga.</title>
        <authorList>
            <person name="Ferreira-Neto J.R.C."/>
            <person name="da Silva M.D."/>
            <person name="Binneck E."/>
            <person name="de Melo N.F."/>
            <person name="da Silva R.H."/>
            <person name="de Melo A.L.T.M."/>
            <person name="Pandolfi V."/>
            <person name="Bustamante F.O."/>
            <person name="Brasileiro-Vidal A.C."/>
            <person name="Benko-Iseppon A.M."/>
        </authorList>
    </citation>
    <scope>NUCLEOTIDE SEQUENCE [LARGE SCALE GENOMIC DNA]</scope>
    <source>
        <tissue evidence="11">Leaves</tissue>
    </source>
</reference>
<keyword evidence="8 10" id="KW-0687">Ribonucleoprotein</keyword>
<dbReference type="PANTHER" id="PTHR12860:SF0">
    <property type="entry name" value="SIGNAL RECOGNITION PARTICLE SUBUNIT SRP68"/>
    <property type="match status" value="1"/>
</dbReference>
<comment type="caution">
    <text evidence="11">The sequence shown here is derived from an EMBL/GenBank/DDBJ whole genome shotgun (WGS) entry which is preliminary data.</text>
</comment>
<evidence type="ECO:0000256" key="3">
    <source>
        <dbReference type="ARBA" id="ARBA00009352"/>
    </source>
</evidence>
<evidence type="ECO:0000313" key="12">
    <source>
        <dbReference type="Proteomes" id="UP001341840"/>
    </source>
</evidence>
<proteinExistence type="inferred from homology"/>
<keyword evidence="7" id="KW-0539">Nucleus</keyword>
<dbReference type="PANTHER" id="PTHR12860">
    <property type="entry name" value="SIGNAL RECOGNITION PARTICLE 68 KDA PROTEIN"/>
    <property type="match status" value="1"/>
</dbReference>
<comment type="similarity">
    <text evidence="3 10">Belongs to the SRP68 family.</text>
</comment>
<dbReference type="CDD" id="cd15481">
    <property type="entry name" value="SRP68-RBD"/>
    <property type="match status" value="1"/>
</dbReference>
<evidence type="ECO:0000256" key="9">
    <source>
        <dbReference type="ARBA" id="ARBA00029498"/>
    </source>
</evidence>
<keyword evidence="6 10" id="KW-0733">Signal recognition particle</keyword>
<gene>
    <name evidence="11" type="ORF">PIB30_018000</name>
</gene>
<keyword evidence="4 10" id="KW-0963">Cytoplasm</keyword>
<protein>
    <recommendedName>
        <fullName evidence="9 10">Signal recognition particle subunit SRP68</fullName>
        <shortName evidence="10">SRP68</shortName>
    </recommendedName>
</protein>
<dbReference type="EMBL" id="JASCZI010151088">
    <property type="protein sequence ID" value="MED6169078.1"/>
    <property type="molecule type" value="Genomic_DNA"/>
</dbReference>
<accession>A0ABU6V9D6</accession>
<evidence type="ECO:0000256" key="6">
    <source>
        <dbReference type="ARBA" id="ARBA00023135"/>
    </source>
</evidence>
<evidence type="ECO:0000256" key="2">
    <source>
        <dbReference type="ARBA" id="ARBA00004604"/>
    </source>
</evidence>
<dbReference type="Proteomes" id="UP001341840">
    <property type="component" value="Unassembled WGS sequence"/>
</dbReference>
<keyword evidence="12" id="KW-1185">Reference proteome</keyword>
<dbReference type="PIRSF" id="PIRSF038995">
    <property type="entry name" value="SRP68"/>
    <property type="match status" value="1"/>
</dbReference>
<dbReference type="InterPro" id="IPR038253">
    <property type="entry name" value="SRP68_N_sf"/>
</dbReference>
<evidence type="ECO:0000256" key="1">
    <source>
        <dbReference type="ARBA" id="ARBA00004496"/>
    </source>
</evidence>
<dbReference type="InterPro" id="IPR034652">
    <property type="entry name" value="SRP68-RBD"/>
</dbReference>
<evidence type="ECO:0000256" key="5">
    <source>
        <dbReference type="ARBA" id="ARBA00022884"/>
    </source>
</evidence>
<dbReference type="Gene3D" id="1.10.3450.40">
    <property type="entry name" value="Signal recognition particle, SRP68 subunit, RNA-binding domain"/>
    <property type="match status" value="1"/>
</dbReference>
<dbReference type="InterPro" id="IPR026258">
    <property type="entry name" value="SRP68"/>
</dbReference>
<evidence type="ECO:0000256" key="10">
    <source>
        <dbReference type="PIRNR" id="PIRNR038995"/>
    </source>
</evidence>
<name>A0ABU6V9D6_9FABA</name>
<evidence type="ECO:0000313" key="11">
    <source>
        <dbReference type="EMBL" id="MED6169078.1"/>
    </source>
</evidence>
<comment type="subcellular location">
    <subcellularLocation>
        <location evidence="1 10">Cytoplasm</location>
    </subcellularLocation>
    <subcellularLocation>
        <location evidence="2">Nucleus</location>
        <location evidence="2">Nucleolus</location>
    </subcellularLocation>
</comment>
<dbReference type="Pfam" id="PF16969">
    <property type="entry name" value="SRP68"/>
    <property type="match status" value="1"/>
</dbReference>
<evidence type="ECO:0000256" key="4">
    <source>
        <dbReference type="ARBA" id="ARBA00022490"/>
    </source>
</evidence>
<evidence type="ECO:0000256" key="7">
    <source>
        <dbReference type="ARBA" id="ARBA00023242"/>
    </source>
</evidence>
<keyword evidence="5 10" id="KW-0694">RNA-binding</keyword>
<evidence type="ECO:0000256" key="8">
    <source>
        <dbReference type="ARBA" id="ARBA00023274"/>
    </source>
</evidence>
<sequence>MQHGLRHGDYTRYRRYCTARLRRLYKSLKFTHGRGKYSKRNITESTVTDVRFLHVLLHSSERAWSHAMEKRQLPDGPNARQRIYLIGRLRKAVKWATLFSQLCAIKADSRTSLEAEAYASYMKGNLLFEQDQNWDVALMNFKSARAVYEELGKYGDLDNQVLCRERVEELEPSIRYCLHKVGQSNLQASELLNIGDMEGPALDLFKSKLEAVMAEARSQQAASMTELNWLGHRFPLKSWRRIYAVHRQTQLHQTRDLVFLTKYFLRTMKPEAIFELIWYGKLLDFITVNYELQIRSSLSLVAGATAGNAENVKDDLHGLDKAVSAMLGERTIERNLLLVKVAKSKLARRRDDKNDKVTKPEELVRLYDLLLQNTADLSDLVSSGRDKKPEEVSFAEECECKALAFRAERCFYVAKSYSVAGKRAEAYALYHHVRNLAQDALRRFKTLNGDYKNMIKDLEDLCKECRSNSCIEHALGIMEENKDQENISQRISNISLTGFERLEKFLLDKLDAYESAVGDSNVKCTPRIAPFPPAFQAISRTPIVLDLAYNHIEFPSLESRMKKGKQKGGFMSRIWG</sequence>
<organism evidence="11 12">
    <name type="scientific">Stylosanthes scabra</name>
    <dbReference type="NCBI Taxonomy" id="79078"/>
    <lineage>
        <taxon>Eukaryota</taxon>
        <taxon>Viridiplantae</taxon>
        <taxon>Streptophyta</taxon>
        <taxon>Embryophyta</taxon>
        <taxon>Tracheophyta</taxon>
        <taxon>Spermatophyta</taxon>
        <taxon>Magnoliopsida</taxon>
        <taxon>eudicotyledons</taxon>
        <taxon>Gunneridae</taxon>
        <taxon>Pentapetalae</taxon>
        <taxon>rosids</taxon>
        <taxon>fabids</taxon>
        <taxon>Fabales</taxon>
        <taxon>Fabaceae</taxon>
        <taxon>Papilionoideae</taxon>
        <taxon>50 kb inversion clade</taxon>
        <taxon>dalbergioids sensu lato</taxon>
        <taxon>Dalbergieae</taxon>
        <taxon>Pterocarpus clade</taxon>
        <taxon>Stylosanthes</taxon>
    </lineage>
</organism>